<sequence length="359" mass="39743">MKIPNIFKQRWFQFVIVIVIIFGIYFITQNNKKSNNTEKTATVVRQDLKEIISTSGKLAAESSASLKFQTGGKLAWVGVKKGDRVSKWQAIASLDQRDLETRFKKALLSYTNQRITFDKTVDNNESGITARNDLNIQTVNDESLNLMRLLQQNQISLDLSVADVEIASIAKQYGTLFSPIEGVVIKASDENPGVNVSIATTEYVVVDPSSLRFEAEVEELDIAKVQPGQPAQIILDALPSTTIDSLVSNVEFTSSVNSSGNTAYKVYLPIAPNMNYRLDLSGNANIVITEKTNVLSVPTEMVLEDISGKYVIVKKNQSYEKLFVTTGIETDQFVEITSGLSEGEIIYAPTPEIEKKLNK</sequence>
<dbReference type="PANTHER" id="PTHR30469:SF33">
    <property type="entry name" value="SLR1207 PROTEIN"/>
    <property type="match status" value="1"/>
</dbReference>
<gene>
    <name evidence="4" type="ORF">COX08_00175</name>
</gene>
<comment type="caution">
    <text evidence="4">The sequence shown here is derived from an EMBL/GenBank/DDBJ whole genome shotgun (WGS) entry which is preliminary data.</text>
</comment>
<evidence type="ECO:0000256" key="2">
    <source>
        <dbReference type="SAM" id="Phobius"/>
    </source>
</evidence>
<evidence type="ECO:0000259" key="3">
    <source>
        <dbReference type="Pfam" id="PF25967"/>
    </source>
</evidence>
<dbReference type="GO" id="GO:0015562">
    <property type="term" value="F:efflux transmembrane transporter activity"/>
    <property type="evidence" value="ECO:0007669"/>
    <property type="project" value="TreeGrafter"/>
</dbReference>
<dbReference type="NCBIfam" id="TIGR01730">
    <property type="entry name" value="RND_mfp"/>
    <property type="match status" value="1"/>
</dbReference>
<evidence type="ECO:0000313" key="4">
    <source>
        <dbReference type="EMBL" id="PIP53577.1"/>
    </source>
</evidence>
<evidence type="ECO:0000256" key="1">
    <source>
        <dbReference type="ARBA" id="ARBA00009477"/>
    </source>
</evidence>
<dbReference type="Proteomes" id="UP000229459">
    <property type="component" value="Unassembled WGS sequence"/>
</dbReference>
<evidence type="ECO:0000313" key="5">
    <source>
        <dbReference type="Proteomes" id="UP000229459"/>
    </source>
</evidence>
<dbReference type="Gene3D" id="2.40.30.170">
    <property type="match status" value="1"/>
</dbReference>
<dbReference type="InterPro" id="IPR058627">
    <property type="entry name" value="MdtA-like_C"/>
</dbReference>
<dbReference type="PANTHER" id="PTHR30469">
    <property type="entry name" value="MULTIDRUG RESISTANCE PROTEIN MDTA"/>
    <property type="match status" value="1"/>
</dbReference>
<proteinExistence type="inferred from homology"/>
<keyword evidence="2" id="KW-0812">Transmembrane</keyword>
<feature type="transmembrane region" description="Helical" evidence="2">
    <location>
        <begin position="12"/>
        <end position="28"/>
    </location>
</feature>
<protein>
    <recommendedName>
        <fullName evidence="3">Multidrug resistance protein MdtA-like C-terminal permuted SH3 domain-containing protein</fullName>
    </recommendedName>
</protein>
<feature type="domain" description="Multidrug resistance protein MdtA-like C-terminal permuted SH3" evidence="3">
    <location>
        <begin position="293"/>
        <end position="344"/>
    </location>
</feature>
<dbReference type="Gene3D" id="2.40.50.100">
    <property type="match status" value="1"/>
</dbReference>
<keyword evidence="2" id="KW-0472">Membrane</keyword>
<keyword evidence="2" id="KW-1133">Transmembrane helix</keyword>
<dbReference type="Pfam" id="PF25967">
    <property type="entry name" value="RND-MFP_C"/>
    <property type="match status" value="1"/>
</dbReference>
<dbReference type="AlphaFoldDB" id="A0A2H0B7E2"/>
<dbReference type="Gene3D" id="2.40.420.20">
    <property type="match status" value="1"/>
</dbReference>
<reference evidence="4 5" key="1">
    <citation type="submission" date="2017-09" db="EMBL/GenBank/DDBJ databases">
        <title>Depth-based differentiation of microbial function through sediment-hosted aquifers and enrichment of novel symbionts in the deep terrestrial subsurface.</title>
        <authorList>
            <person name="Probst A.J."/>
            <person name="Ladd B."/>
            <person name="Jarett J.K."/>
            <person name="Geller-Mcgrath D.E."/>
            <person name="Sieber C.M."/>
            <person name="Emerson J.B."/>
            <person name="Anantharaman K."/>
            <person name="Thomas B.C."/>
            <person name="Malmstrom R."/>
            <person name="Stieglmeier M."/>
            <person name="Klingl A."/>
            <person name="Woyke T."/>
            <person name="Ryan C.M."/>
            <person name="Banfield J.F."/>
        </authorList>
    </citation>
    <scope>NUCLEOTIDE SEQUENCE [LARGE SCALE GENOMIC DNA]</scope>
    <source>
        <strain evidence="4">CG23_combo_of_CG06-09_8_20_14_all_34_8</strain>
    </source>
</reference>
<organism evidence="4 5">
    <name type="scientific">Candidatus Beckwithbacteria bacterium CG23_combo_of_CG06-09_8_20_14_all_34_8</name>
    <dbReference type="NCBI Taxonomy" id="1974497"/>
    <lineage>
        <taxon>Bacteria</taxon>
        <taxon>Candidatus Beckwithiibacteriota</taxon>
    </lineage>
</organism>
<accession>A0A2H0B7E2</accession>
<name>A0A2H0B7E2_9BACT</name>
<dbReference type="EMBL" id="PCSR01000004">
    <property type="protein sequence ID" value="PIP53577.1"/>
    <property type="molecule type" value="Genomic_DNA"/>
</dbReference>
<dbReference type="SUPFAM" id="SSF111369">
    <property type="entry name" value="HlyD-like secretion proteins"/>
    <property type="match status" value="1"/>
</dbReference>
<dbReference type="InterPro" id="IPR006143">
    <property type="entry name" value="RND_pump_MFP"/>
</dbReference>
<dbReference type="GO" id="GO:1990281">
    <property type="term" value="C:efflux pump complex"/>
    <property type="evidence" value="ECO:0007669"/>
    <property type="project" value="TreeGrafter"/>
</dbReference>
<comment type="similarity">
    <text evidence="1">Belongs to the membrane fusion protein (MFP) (TC 8.A.1) family.</text>
</comment>